<name>A0ABS8T929_DATST</name>
<evidence type="ECO:0000256" key="1">
    <source>
        <dbReference type="SAM" id="MobiDB-lite"/>
    </source>
</evidence>
<feature type="region of interest" description="Disordered" evidence="1">
    <location>
        <begin position="32"/>
        <end position="52"/>
    </location>
</feature>
<comment type="caution">
    <text evidence="2">The sequence shown here is derived from an EMBL/GenBank/DDBJ whole genome shotgun (WGS) entry which is preliminary data.</text>
</comment>
<protein>
    <submittedName>
        <fullName evidence="2">Uncharacterized protein</fullName>
    </submittedName>
</protein>
<keyword evidence="3" id="KW-1185">Reference proteome</keyword>
<accession>A0ABS8T929</accession>
<evidence type="ECO:0000313" key="2">
    <source>
        <dbReference type="EMBL" id="MCD7467550.1"/>
    </source>
</evidence>
<dbReference type="PANTHER" id="PTHR48167:SF2">
    <property type="entry name" value="EXPRESSED PROTEIN"/>
    <property type="match status" value="1"/>
</dbReference>
<gene>
    <name evidence="2" type="ORF">HAX54_005050</name>
</gene>
<organism evidence="2 3">
    <name type="scientific">Datura stramonium</name>
    <name type="common">Jimsonweed</name>
    <name type="synonym">Common thornapple</name>
    <dbReference type="NCBI Taxonomy" id="4076"/>
    <lineage>
        <taxon>Eukaryota</taxon>
        <taxon>Viridiplantae</taxon>
        <taxon>Streptophyta</taxon>
        <taxon>Embryophyta</taxon>
        <taxon>Tracheophyta</taxon>
        <taxon>Spermatophyta</taxon>
        <taxon>Magnoliopsida</taxon>
        <taxon>eudicotyledons</taxon>
        <taxon>Gunneridae</taxon>
        <taxon>Pentapetalae</taxon>
        <taxon>asterids</taxon>
        <taxon>lamiids</taxon>
        <taxon>Solanales</taxon>
        <taxon>Solanaceae</taxon>
        <taxon>Solanoideae</taxon>
        <taxon>Datureae</taxon>
        <taxon>Datura</taxon>
    </lineage>
</organism>
<dbReference type="EMBL" id="JACEIK010001242">
    <property type="protein sequence ID" value="MCD7467550.1"/>
    <property type="molecule type" value="Genomic_DNA"/>
</dbReference>
<dbReference type="PANTHER" id="PTHR48167">
    <property type="entry name" value="EXPRESSED PROTEIN"/>
    <property type="match status" value="1"/>
</dbReference>
<sequence length="224" mass="25128">MMGLLRALTKSSRSIQTGVQNQGLTLPLSRQLSTQMDAPQQDNSSDPFLQNPSTGLVYGRISGIGRHTMKSDIISMLGTSKLSLDDIRFDYNLNYAPVAVMIQFPSRNAYDASLRTVVRKSGLFRMEKVDRQQWDTLPRYDGKTILLQGVPRNALAEDVERFLAGCQYDASSIQMFARPQRGFDRPPARTVLVEFPSQALATHAFIKKNRGFCLNNQVAVRLLQ</sequence>
<reference evidence="2 3" key="1">
    <citation type="journal article" date="2021" name="BMC Genomics">
        <title>Datura genome reveals duplications of psychoactive alkaloid biosynthetic genes and high mutation rate following tissue culture.</title>
        <authorList>
            <person name="Rajewski A."/>
            <person name="Carter-House D."/>
            <person name="Stajich J."/>
            <person name="Litt A."/>
        </authorList>
    </citation>
    <scope>NUCLEOTIDE SEQUENCE [LARGE SCALE GENOMIC DNA]</scope>
    <source>
        <strain evidence="2">AR-01</strain>
    </source>
</reference>
<evidence type="ECO:0000313" key="3">
    <source>
        <dbReference type="Proteomes" id="UP000823775"/>
    </source>
</evidence>
<proteinExistence type="predicted"/>
<dbReference type="Proteomes" id="UP000823775">
    <property type="component" value="Unassembled WGS sequence"/>
</dbReference>